<keyword evidence="3" id="KW-1185">Reference proteome</keyword>
<dbReference type="EMBL" id="AZGY01000011">
    <property type="protein sequence ID" value="KZZ94148.1"/>
    <property type="molecule type" value="Genomic_DNA"/>
</dbReference>
<dbReference type="OrthoDB" id="4955867at2759"/>
<dbReference type="Pfam" id="PF20183">
    <property type="entry name" value="DUF6546"/>
    <property type="match status" value="2"/>
</dbReference>
<feature type="domain" description="DUF6546" evidence="1">
    <location>
        <begin position="126"/>
        <end position="188"/>
    </location>
</feature>
<dbReference type="InterPro" id="IPR046676">
    <property type="entry name" value="DUF6546"/>
</dbReference>
<evidence type="ECO:0000313" key="3">
    <source>
        <dbReference type="Proteomes" id="UP000078544"/>
    </source>
</evidence>
<dbReference type="Proteomes" id="UP000078544">
    <property type="component" value="Unassembled WGS sequence"/>
</dbReference>
<name>A0A168ANQ4_9HYPO</name>
<dbReference type="AlphaFoldDB" id="A0A168ANQ4"/>
<comment type="caution">
    <text evidence="2">The sequence shown here is derived from an EMBL/GenBank/DDBJ whole genome shotgun (WGS) entry which is preliminary data.</text>
</comment>
<accession>A0A168ANQ4</accession>
<evidence type="ECO:0000313" key="2">
    <source>
        <dbReference type="EMBL" id="KZZ94148.1"/>
    </source>
</evidence>
<protein>
    <recommendedName>
        <fullName evidence="1">DUF6546 domain-containing protein</fullName>
    </recommendedName>
</protein>
<proteinExistence type="predicted"/>
<evidence type="ECO:0000259" key="1">
    <source>
        <dbReference type="Pfam" id="PF20183"/>
    </source>
</evidence>
<feature type="domain" description="DUF6546" evidence="1">
    <location>
        <begin position="193"/>
        <end position="293"/>
    </location>
</feature>
<gene>
    <name evidence="2" type="ORF">AAL_05115</name>
</gene>
<reference evidence="2 3" key="1">
    <citation type="journal article" date="2016" name="Genome Biol. Evol.">
        <title>Divergent and convergent evolution of fungal pathogenicity.</title>
        <authorList>
            <person name="Shang Y."/>
            <person name="Xiao G."/>
            <person name="Zheng P."/>
            <person name="Cen K."/>
            <person name="Zhan S."/>
            <person name="Wang C."/>
        </authorList>
    </citation>
    <scope>NUCLEOTIDE SEQUENCE [LARGE SCALE GENOMIC DNA]</scope>
    <source>
        <strain evidence="2 3">RCEF 2490</strain>
    </source>
</reference>
<sequence length="329" mass="37523">MKVTSPRIIHLNRMTHRNQALPHYGDLVSSEWNKAYNVGETEHCNITQAVRDLFVALSTWNPESELALDISVFPYSDREYWFKSLTFLPDTTSPTQDIVSNQVAYDDEDHGWGRYTESLFADFPEFNQNFNQQYPLRSWGSPPGTDFATYQWIRRPNKSLGRVFAKASLKLKHIAASYIVDASHFVQTGPGWVMLRAAASAALATPKLETMEIWKGRIELAALFRYQACRTKERAMITWRATWALDIESQTILAWEAVNKDLTLSVVQESLEEDIIKSHTNALQLVGFSRQIIPPISLQQIQREQKALHGDCIVSKGFGARTSISQFHL</sequence>
<organism evidence="2 3">
    <name type="scientific">Moelleriella libera RCEF 2490</name>
    <dbReference type="NCBI Taxonomy" id="1081109"/>
    <lineage>
        <taxon>Eukaryota</taxon>
        <taxon>Fungi</taxon>
        <taxon>Dikarya</taxon>
        <taxon>Ascomycota</taxon>
        <taxon>Pezizomycotina</taxon>
        <taxon>Sordariomycetes</taxon>
        <taxon>Hypocreomycetidae</taxon>
        <taxon>Hypocreales</taxon>
        <taxon>Clavicipitaceae</taxon>
        <taxon>Moelleriella</taxon>
    </lineage>
</organism>